<dbReference type="Gramene" id="PNT72854">
    <property type="protein sequence ID" value="PNT72854"/>
    <property type="gene ID" value="BRADI_2g49770v3"/>
</dbReference>
<evidence type="ECO:0000313" key="2">
    <source>
        <dbReference type="EnsemblPlants" id="PNT72854"/>
    </source>
</evidence>
<evidence type="ECO:0000313" key="3">
    <source>
        <dbReference type="Proteomes" id="UP000008810"/>
    </source>
</evidence>
<reference evidence="1" key="2">
    <citation type="submission" date="2017-06" db="EMBL/GenBank/DDBJ databases">
        <title>WGS assembly of Brachypodium distachyon.</title>
        <authorList>
            <consortium name="The International Brachypodium Initiative"/>
            <person name="Lucas S."/>
            <person name="Harmon-Smith M."/>
            <person name="Lail K."/>
            <person name="Tice H."/>
            <person name="Grimwood J."/>
            <person name="Bruce D."/>
            <person name="Barry K."/>
            <person name="Shu S."/>
            <person name="Lindquist E."/>
            <person name="Wang M."/>
            <person name="Pitluck S."/>
            <person name="Vogel J.P."/>
            <person name="Garvin D.F."/>
            <person name="Mockler T.C."/>
            <person name="Schmutz J."/>
            <person name="Rokhsar D."/>
            <person name="Bevan M.W."/>
        </authorList>
    </citation>
    <scope>NUCLEOTIDE SEQUENCE</scope>
    <source>
        <strain evidence="1">Bd21</strain>
    </source>
</reference>
<reference evidence="2" key="3">
    <citation type="submission" date="2018-08" db="UniProtKB">
        <authorList>
            <consortium name="EnsemblPlants"/>
        </authorList>
    </citation>
    <scope>IDENTIFICATION</scope>
    <source>
        <strain evidence="2">cv. Bd21</strain>
    </source>
</reference>
<dbReference type="EnsemblPlants" id="PNT72854">
    <property type="protein sequence ID" value="PNT72854"/>
    <property type="gene ID" value="BRADI_2g49770v3"/>
</dbReference>
<gene>
    <name evidence="1" type="ORF">BRADI_2g49770v3</name>
</gene>
<dbReference type="ExpressionAtlas" id="A0A2K2DEX6">
    <property type="expression patterns" value="differential"/>
</dbReference>
<dbReference type="AlphaFoldDB" id="A0A2K2DEX6"/>
<evidence type="ECO:0000313" key="1">
    <source>
        <dbReference type="EMBL" id="PNT72854.1"/>
    </source>
</evidence>
<sequence>MEGVLFTGIRGQDTKLLDVCDEEQRLRIIAILTEDPVKLVKISLKTHGLDKYTGSRTSFL</sequence>
<name>A0A2K2DEX6_BRADI</name>
<keyword evidence="3" id="KW-1185">Reference proteome</keyword>
<dbReference type="OrthoDB" id="1746848at2759"/>
<protein>
    <submittedName>
        <fullName evidence="1 2">Uncharacterized protein</fullName>
    </submittedName>
</protein>
<dbReference type="EMBL" id="CM000881">
    <property type="protein sequence ID" value="PNT72854.1"/>
    <property type="molecule type" value="Genomic_DNA"/>
</dbReference>
<organism evidence="1">
    <name type="scientific">Brachypodium distachyon</name>
    <name type="common">Purple false brome</name>
    <name type="synonym">Trachynia distachya</name>
    <dbReference type="NCBI Taxonomy" id="15368"/>
    <lineage>
        <taxon>Eukaryota</taxon>
        <taxon>Viridiplantae</taxon>
        <taxon>Streptophyta</taxon>
        <taxon>Embryophyta</taxon>
        <taxon>Tracheophyta</taxon>
        <taxon>Spermatophyta</taxon>
        <taxon>Magnoliopsida</taxon>
        <taxon>Liliopsida</taxon>
        <taxon>Poales</taxon>
        <taxon>Poaceae</taxon>
        <taxon>BOP clade</taxon>
        <taxon>Pooideae</taxon>
        <taxon>Stipodae</taxon>
        <taxon>Brachypodieae</taxon>
        <taxon>Brachypodium</taxon>
    </lineage>
</organism>
<proteinExistence type="predicted"/>
<accession>A0A2K2DEX6</accession>
<dbReference type="Proteomes" id="UP000008810">
    <property type="component" value="Chromosome 2"/>
</dbReference>
<reference evidence="1 2" key="1">
    <citation type="journal article" date="2010" name="Nature">
        <title>Genome sequencing and analysis of the model grass Brachypodium distachyon.</title>
        <authorList>
            <consortium name="International Brachypodium Initiative"/>
        </authorList>
    </citation>
    <scope>NUCLEOTIDE SEQUENCE [LARGE SCALE GENOMIC DNA]</scope>
    <source>
        <strain evidence="1 2">Bd21</strain>
    </source>
</reference>